<evidence type="ECO:0000313" key="4">
    <source>
        <dbReference type="Proteomes" id="UP000028058"/>
    </source>
</evidence>
<dbReference type="Gene3D" id="3.40.50.1820">
    <property type="entry name" value="alpha/beta hydrolase"/>
    <property type="match status" value="1"/>
</dbReference>
<gene>
    <name evidence="3" type="ORF">SFRA_002495</name>
</gene>
<dbReference type="OrthoDB" id="128186at2"/>
<dbReference type="Proteomes" id="UP000028058">
    <property type="component" value="Unassembled WGS sequence"/>
</dbReference>
<protein>
    <submittedName>
        <fullName evidence="3">Alpha/beta hydrolase</fullName>
    </submittedName>
</protein>
<evidence type="ECO:0000259" key="2">
    <source>
        <dbReference type="Pfam" id="PF07859"/>
    </source>
</evidence>
<keyword evidence="1 3" id="KW-0378">Hydrolase</keyword>
<proteinExistence type="predicted"/>
<dbReference type="PANTHER" id="PTHR48081">
    <property type="entry name" value="AB HYDROLASE SUPERFAMILY PROTEIN C4A8.06C"/>
    <property type="match status" value="1"/>
</dbReference>
<evidence type="ECO:0000256" key="1">
    <source>
        <dbReference type="ARBA" id="ARBA00022801"/>
    </source>
</evidence>
<name>A0A3R7ICY6_9ACTN</name>
<dbReference type="Pfam" id="PF07859">
    <property type="entry name" value="Abhydrolase_3"/>
    <property type="match status" value="1"/>
</dbReference>
<dbReference type="RefSeq" id="WP_043462152.1">
    <property type="nucleotide sequence ID" value="NZ_CP134822.1"/>
</dbReference>
<dbReference type="EMBL" id="JNAD02000001">
    <property type="protein sequence ID" value="RKM99092.1"/>
    <property type="molecule type" value="Genomic_DNA"/>
</dbReference>
<dbReference type="InterPro" id="IPR050300">
    <property type="entry name" value="GDXG_lipolytic_enzyme"/>
</dbReference>
<sequence length="316" mass="33154">MRYAFDPELAAAVAMMPEVDISDVAAARAAQAEQLSAVVAAADTTGVEVEDISVPGPEGAPDVPLRLYRPRDARGPLPVVYAIHGGGFVVGTPDADHEGNLRFCRELGALVVSPDYRLAPEHPYPAALEDCYAGLSWLAKNTAELGVLPDRTALWGDSAGACLAAALTLLAHDRGGPAIRFQCLVAPALDDRLRTASARLHTDTPVWNRHNARLSWEAYLGPGTPGSRDVSPYAAPARAGTALLKGLPPAHITVMQFDPLRDEGIDYARALLAAGVPTELHVLPGTFHGAGAVEHAAVVRRITAEITAVLARALGG</sequence>
<reference evidence="3 4" key="1">
    <citation type="journal article" date="2014" name="Genome Announc.">
        <title>Draft Genome Sequence of Streptomyces fradiae ATCC 19609, a Strain Highly Sensitive to Antibiotics.</title>
        <authorList>
            <person name="Bekker O.B."/>
            <person name="Klimina K.M."/>
            <person name="Vatlin A.A."/>
            <person name="Zakharevich N.V."/>
            <person name="Kasianov A.S."/>
            <person name="Danilenko V.N."/>
        </authorList>
    </citation>
    <scope>NUCLEOTIDE SEQUENCE [LARGE SCALE GENOMIC DNA]</scope>
    <source>
        <strain evidence="3 4">ATCC 19609</strain>
    </source>
</reference>
<evidence type="ECO:0000313" key="3">
    <source>
        <dbReference type="EMBL" id="RKM99092.1"/>
    </source>
</evidence>
<organism evidence="3 4">
    <name type="scientific">Streptomyces xinghaiensis</name>
    <dbReference type="NCBI Taxonomy" id="1038928"/>
    <lineage>
        <taxon>Bacteria</taxon>
        <taxon>Bacillati</taxon>
        <taxon>Actinomycetota</taxon>
        <taxon>Actinomycetes</taxon>
        <taxon>Kitasatosporales</taxon>
        <taxon>Streptomycetaceae</taxon>
        <taxon>Streptomyces</taxon>
    </lineage>
</organism>
<dbReference type="PANTHER" id="PTHR48081:SF8">
    <property type="entry name" value="ALPHA_BETA HYDROLASE FOLD-3 DOMAIN-CONTAINING PROTEIN-RELATED"/>
    <property type="match status" value="1"/>
</dbReference>
<dbReference type="SUPFAM" id="SSF53474">
    <property type="entry name" value="alpha/beta-Hydrolases"/>
    <property type="match status" value="1"/>
</dbReference>
<keyword evidence="4" id="KW-1185">Reference proteome</keyword>
<dbReference type="InterPro" id="IPR029058">
    <property type="entry name" value="AB_hydrolase_fold"/>
</dbReference>
<accession>A0A3R7ICY6</accession>
<dbReference type="InterPro" id="IPR013094">
    <property type="entry name" value="AB_hydrolase_3"/>
</dbReference>
<feature type="domain" description="Alpha/beta hydrolase fold-3" evidence="2">
    <location>
        <begin position="82"/>
        <end position="289"/>
    </location>
</feature>
<dbReference type="GO" id="GO:0016787">
    <property type="term" value="F:hydrolase activity"/>
    <property type="evidence" value="ECO:0007669"/>
    <property type="project" value="UniProtKB-KW"/>
</dbReference>
<comment type="caution">
    <text evidence="3">The sequence shown here is derived from an EMBL/GenBank/DDBJ whole genome shotgun (WGS) entry which is preliminary data.</text>
</comment>
<dbReference type="AlphaFoldDB" id="A0A3R7ICY6"/>